<dbReference type="PANTHER" id="PTHR48051:SF1">
    <property type="entry name" value="RAS SUPPRESSOR PROTEIN 1"/>
    <property type="match status" value="1"/>
</dbReference>
<dbReference type="SMART" id="SM00364">
    <property type="entry name" value="LRR_BAC"/>
    <property type="match status" value="4"/>
</dbReference>
<dbReference type="InterPro" id="IPR003591">
    <property type="entry name" value="Leu-rich_rpt_typical-subtyp"/>
</dbReference>
<keyword evidence="1" id="KW-0433">Leucine-rich repeat</keyword>
<dbReference type="Pfam" id="PF00560">
    <property type="entry name" value="LRR_1"/>
    <property type="match status" value="1"/>
</dbReference>
<dbReference type="InterPro" id="IPR055414">
    <property type="entry name" value="LRR_R13L4/SHOC2-like"/>
</dbReference>
<keyword evidence="5" id="KW-1185">Reference proteome</keyword>
<dbReference type="Pfam" id="PF23598">
    <property type="entry name" value="LRR_14"/>
    <property type="match status" value="1"/>
</dbReference>
<dbReference type="RefSeq" id="WP_168861028.1">
    <property type="nucleotide sequence ID" value="NZ_CP051204.2"/>
</dbReference>
<evidence type="ECO:0000256" key="2">
    <source>
        <dbReference type="ARBA" id="ARBA00022737"/>
    </source>
</evidence>
<evidence type="ECO:0000313" key="5">
    <source>
        <dbReference type="Proteomes" id="UP000503144"/>
    </source>
</evidence>
<protein>
    <submittedName>
        <fullName evidence="4">Leucine-rich repeat domain-containing protein</fullName>
    </submittedName>
</protein>
<feature type="domain" description="Disease resistance R13L4/SHOC-2-like LRR" evidence="3">
    <location>
        <begin position="46"/>
        <end position="195"/>
    </location>
</feature>
<keyword evidence="2" id="KW-0677">Repeat</keyword>
<dbReference type="SUPFAM" id="SSF52058">
    <property type="entry name" value="L domain-like"/>
    <property type="match status" value="2"/>
</dbReference>
<organism evidence="4 5">
    <name type="scientific">Chitinophaga oryzae</name>
    <dbReference type="NCBI Taxonomy" id="2725414"/>
    <lineage>
        <taxon>Bacteria</taxon>
        <taxon>Pseudomonadati</taxon>
        <taxon>Bacteroidota</taxon>
        <taxon>Chitinophagia</taxon>
        <taxon>Chitinophagales</taxon>
        <taxon>Chitinophagaceae</taxon>
        <taxon>Chitinophaga</taxon>
    </lineage>
</organism>
<dbReference type="InterPro" id="IPR032675">
    <property type="entry name" value="LRR_dom_sf"/>
</dbReference>
<dbReference type="Pfam" id="PF13855">
    <property type="entry name" value="LRR_8"/>
    <property type="match status" value="1"/>
</dbReference>
<reference evidence="4" key="1">
    <citation type="submission" date="2020-09" db="EMBL/GenBank/DDBJ databases">
        <authorList>
            <person name="Kittiwongwattana C."/>
        </authorList>
    </citation>
    <scope>NUCLEOTIDE SEQUENCE</scope>
    <source>
        <strain evidence="4">1303</strain>
    </source>
</reference>
<dbReference type="InterPro" id="IPR050216">
    <property type="entry name" value="LRR_domain-containing"/>
</dbReference>
<name>A0ABX6LJY7_9BACT</name>
<evidence type="ECO:0000313" key="4">
    <source>
        <dbReference type="EMBL" id="QJB39158.1"/>
    </source>
</evidence>
<dbReference type="PROSITE" id="PS51450">
    <property type="entry name" value="LRR"/>
    <property type="match status" value="1"/>
</dbReference>
<dbReference type="EMBL" id="CP051204">
    <property type="protein sequence ID" value="QJB39158.1"/>
    <property type="molecule type" value="Genomic_DNA"/>
</dbReference>
<dbReference type="PANTHER" id="PTHR48051">
    <property type="match status" value="1"/>
</dbReference>
<evidence type="ECO:0000256" key="1">
    <source>
        <dbReference type="ARBA" id="ARBA00022614"/>
    </source>
</evidence>
<dbReference type="SMART" id="SM00369">
    <property type="entry name" value="LRR_TYP"/>
    <property type="match status" value="4"/>
</dbReference>
<dbReference type="InterPro" id="IPR001611">
    <property type="entry name" value="Leu-rich_rpt"/>
</dbReference>
<evidence type="ECO:0000259" key="3">
    <source>
        <dbReference type="Pfam" id="PF23598"/>
    </source>
</evidence>
<gene>
    <name evidence="4" type="ORF">HF324_15330</name>
</gene>
<sequence>MKDLSKFIRYGDQKDLQIWDKWGEKDELDELPDDIFLQYPNAEEVGIHVTKMTVLPNSLYSLKNLKFLNISTNKIKTLPAEIIQLQQLESIRLNISSMDVNKGLPLLAQLPALRSINLSNWRGKAFPDNLQLLKHLTHLTIAKDKMTGLVPEILALLTALPDLQELDITVSEDDYYLLLSLQHMPLLDKLRKIDIGYDGLWRAAPHRTPLCLATTRQVQIHDAFKETLPQFRLKVKDKNYSDLHLQLLFGIHLKVVPAITELLPNQLANAIAAQQHPRLYLLARPKGESQKSINEKLEQYGISASNKQPDSNTIVVIGAGTTMEDLMPLLDTGCQVITTDQLKDVLINKDDHWLLQDDNEAANTQLMRLFTSNDPDNYQLAFEIIETGGANKIIQTLLAVVMLAHPDKTIHKKAEKLYDKYGSQAFRQQVKSSKISLRVGGNVSSKLQRIVSNKDVDEVMFRLMYQLVAGSNSNISKVKADSFSMKGIENITLPPEIAFFTQIADWDFENCKGFDIATAIPIFAEMPGVKHLRLNGCHIEIPASIGTLTQLHTLHIAHNTLAVEDSLQSLVHLKSLDATGIKLKNWDWLKSLKNLMGLMLSNNQLTAIPDAVFDMQQLILLEARNNKLTAVPEALTRLPKLDQLDFSSNLITNFPYFLGKYKLSELLLRSNKIQEVDTRQLATVSSGQPIAWEKLNLSRNELSSFEMTHCEFTTRVLDISHNQLTELHPSIFNAPLTDFYGHHNQIAELPPIDSGSRFGDFWMQNNRLTELPVQIAHIFINNADFSNNQISRIHPDFDSQAAGSYSRWYWKMQNNPLPPGKNGSFFI</sequence>
<proteinExistence type="predicted"/>
<dbReference type="Gene3D" id="3.80.10.10">
    <property type="entry name" value="Ribonuclease Inhibitor"/>
    <property type="match status" value="3"/>
</dbReference>
<dbReference type="Proteomes" id="UP000503144">
    <property type="component" value="Chromosome"/>
</dbReference>
<accession>A0ABX6LJY7</accession>